<feature type="region of interest" description="Disordered" evidence="6">
    <location>
        <begin position="1"/>
        <end position="33"/>
    </location>
</feature>
<dbReference type="STRING" id="33097.A0A150G088"/>
<keyword evidence="2" id="KW-0963">Cytoplasm</keyword>
<dbReference type="OrthoDB" id="629492at2759"/>
<comment type="caution">
    <text evidence="8">The sequence shown here is derived from an EMBL/GenBank/DDBJ whole genome shotgun (WGS) entry which is preliminary data.</text>
</comment>
<keyword evidence="3" id="KW-0677">Repeat</keyword>
<keyword evidence="4 5" id="KW-0802">TPR repeat</keyword>
<evidence type="ECO:0000256" key="4">
    <source>
        <dbReference type="ARBA" id="ARBA00022803"/>
    </source>
</evidence>
<organism evidence="8 9">
    <name type="scientific">Gonium pectorale</name>
    <name type="common">Green alga</name>
    <dbReference type="NCBI Taxonomy" id="33097"/>
    <lineage>
        <taxon>Eukaryota</taxon>
        <taxon>Viridiplantae</taxon>
        <taxon>Chlorophyta</taxon>
        <taxon>core chlorophytes</taxon>
        <taxon>Chlorophyceae</taxon>
        <taxon>CS clade</taxon>
        <taxon>Chlamydomonadales</taxon>
        <taxon>Volvocaceae</taxon>
        <taxon>Gonium</taxon>
    </lineage>
</organism>
<gene>
    <name evidence="8" type="ORF">GPECTOR_96g728</name>
</gene>
<feature type="repeat" description="TPR" evidence="5">
    <location>
        <begin position="40"/>
        <end position="73"/>
    </location>
</feature>
<evidence type="ECO:0000256" key="3">
    <source>
        <dbReference type="ARBA" id="ARBA00022737"/>
    </source>
</evidence>
<evidence type="ECO:0000256" key="2">
    <source>
        <dbReference type="ARBA" id="ARBA00022490"/>
    </source>
</evidence>
<feature type="region of interest" description="Disordered" evidence="6">
    <location>
        <begin position="547"/>
        <end position="570"/>
    </location>
</feature>
<dbReference type="GO" id="GO:0005829">
    <property type="term" value="C:cytosol"/>
    <property type="evidence" value="ECO:0007669"/>
    <property type="project" value="TreeGrafter"/>
</dbReference>
<evidence type="ECO:0000256" key="1">
    <source>
        <dbReference type="ARBA" id="ARBA00004496"/>
    </source>
</evidence>
<feature type="compositionally biased region" description="Low complexity" evidence="6">
    <location>
        <begin position="254"/>
        <end position="275"/>
    </location>
</feature>
<keyword evidence="9" id="KW-1185">Reference proteome</keyword>
<evidence type="ECO:0000313" key="8">
    <source>
        <dbReference type="EMBL" id="KXZ43262.1"/>
    </source>
</evidence>
<dbReference type="GO" id="GO:0031072">
    <property type="term" value="F:heat shock protein binding"/>
    <property type="evidence" value="ECO:0007669"/>
    <property type="project" value="TreeGrafter"/>
</dbReference>
<feature type="region of interest" description="Disordered" evidence="6">
    <location>
        <begin position="176"/>
        <end position="275"/>
    </location>
</feature>
<dbReference type="AlphaFoldDB" id="A0A150G088"/>
<dbReference type="Proteomes" id="UP000075714">
    <property type="component" value="Unassembled WGS sequence"/>
</dbReference>
<proteinExistence type="predicted"/>
<dbReference type="PANTHER" id="PTHR45984:SF1">
    <property type="entry name" value="SPAG1 AXONEMAL DYNEIN ASSEMBLY FACTOR"/>
    <property type="match status" value="1"/>
</dbReference>
<dbReference type="GO" id="GO:0005739">
    <property type="term" value="C:mitochondrion"/>
    <property type="evidence" value="ECO:0007669"/>
    <property type="project" value="TreeGrafter"/>
</dbReference>
<feature type="compositionally biased region" description="Polar residues" evidence="6">
    <location>
        <begin position="547"/>
        <end position="567"/>
    </location>
</feature>
<dbReference type="InterPro" id="IPR019734">
    <property type="entry name" value="TPR_rpt"/>
</dbReference>
<evidence type="ECO:0000256" key="6">
    <source>
        <dbReference type="SAM" id="MobiDB-lite"/>
    </source>
</evidence>
<dbReference type="EMBL" id="LSYV01000097">
    <property type="protein sequence ID" value="KXZ43262.1"/>
    <property type="molecule type" value="Genomic_DNA"/>
</dbReference>
<feature type="compositionally biased region" description="Acidic residues" evidence="6">
    <location>
        <begin position="242"/>
        <end position="253"/>
    </location>
</feature>
<feature type="compositionally biased region" description="Low complexity" evidence="6">
    <location>
        <begin position="176"/>
        <end position="186"/>
    </location>
</feature>
<dbReference type="PROSITE" id="PS50005">
    <property type="entry name" value="TPR"/>
    <property type="match status" value="1"/>
</dbReference>
<feature type="domain" description="RNA-polymerase II-associated protein 3-like C-terminal" evidence="7">
    <location>
        <begin position="621"/>
        <end position="724"/>
    </location>
</feature>
<reference evidence="9" key="1">
    <citation type="journal article" date="2016" name="Nat. Commun.">
        <title>The Gonium pectorale genome demonstrates co-option of cell cycle regulation during the evolution of multicellularity.</title>
        <authorList>
            <person name="Hanschen E.R."/>
            <person name="Marriage T.N."/>
            <person name="Ferris P.J."/>
            <person name="Hamaji T."/>
            <person name="Toyoda A."/>
            <person name="Fujiyama A."/>
            <person name="Neme R."/>
            <person name="Noguchi H."/>
            <person name="Minakuchi Y."/>
            <person name="Suzuki M."/>
            <person name="Kawai-Toyooka H."/>
            <person name="Smith D.R."/>
            <person name="Sparks H."/>
            <person name="Anderson J."/>
            <person name="Bakaric R."/>
            <person name="Luria V."/>
            <person name="Karger A."/>
            <person name="Kirschner M.W."/>
            <person name="Durand P.M."/>
            <person name="Michod R.E."/>
            <person name="Nozaki H."/>
            <person name="Olson B.J."/>
        </authorList>
    </citation>
    <scope>NUCLEOTIDE SEQUENCE [LARGE SCALE GENOMIC DNA]</scope>
    <source>
        <strain evidence="9">NIES-2863</strain>
    </source>
</reference>
<dbReference type="InterPro" id="IPR025986">
    <property type="entry name" value="RPAP3-like_C"/>
</dbReference>
<dbReference type="PANTHER" id="PTHR45984">
    <property type="entry name" value="RNA (RNA) POLYMERASE II ASSOCIATED PROTEIN HOMOLOG"/>
    <property type="match status" value="1"/>
</dbReference>
<dbReference type="InterPro" id="IPR051982">
    <property type="entry name" value="CiliaryAsmbly_MitoImport"/>
</dbReference>
<dbReference type="GO" id="GO:0006626">
    <property type="term" value="P:protein targeting to mitochondrion"/>
    <property type="evidence" value="ECO:0007669"/>
    <property type="project" value="TreeGrafter"/>
</dbReference>
<dbReference type="Gene3D" id="1.25.40.10">
    <property type="entry name" value="Tetratricopeptide repeat domain"/>
    <property type="match status" value="2"/>
</dbReference>
<name>A0A150G088_GONPE</name>
<dbReference type="SMART" id="SM00028">
    <property type="entry name" value="TPR"/>
    <property type="match status" value="6"/>
</dbReference>
<feature type="compositionally biased region" description="Pro residues" evidence="6">
    <location>
        <begin position="187"/>
        <end position="196"/>
    </location>
</feature>
<feature type="compositionally biased region" description="Low complexity" evidence="6">
    <location>
        <begin position="197"/>
        <end position="225"/>
    </location>
</feature>
<feature type="region of interest" description="Disordered" evidence="6">
    <location>
        <begin position="292"/>
        <end position="323"/>
    </location>
</feature>
<dbReference type="SUPFAM" id="SSF48452">
    <property type="entry name" value="TPR-like"/>
    <property type="match status" value="2"/>
</dbReference>
<accession>A0A150G088</accession>
<sequence>MAQQAAAEQQQQQQELARTAPAAGAVENAPAPSAGMASDLEAVKEEGNAHFKAQRYEAAEAAYRECLSRDPGFVAVHLNMIALLNATGRYLEADAAATRALELLASGTTATEPAAAASQRSKAYHRRSMARKELGRLEEALEDLRAAKALMGQSLQLDAELEALGKLVAEARDGGSATQAAASAPAAPAPAGPPSPSEDAAAQTSRAAEPARPPQAEAPASAATAKVGAGSGATQRKSIAVEVEDDESDEEEAPAPASAAPQAQPAPPASSAASVPAAPASSVSVSSSSVGAHAAAPAPPAASTSVGASSATPPAQGPAKQPAAKPAAAAAVAAAKPAAAAAGGVSADAGDTAEADRLREEGNRLYGVGNYVRALDFYNRSIGACAHNPAAYCNRAFVQLHLKRPADALLDAEAAIEQAGGKYPKAQLRRALALRDLGRHDDGMAALKQLLEVSPGDAALLEEMRNMQRLAAAARGGGGAAVAAAAPPKPVQAPPVRHKIMVEQEESDDEELLRGDGSSGAAAAAAASKAGPAKASITVVAGTANGTAQASSKPASEKQQSAPSASTANGAACVAGNGASAASPSGAAPAPTAASGRNLHAVASAKAAAALASKVPKVPKPPKNAHELEQALKSLAGYPSVLHEFIRTVDPSSYGGVIKANLSVNMIQGIVDTARDALRVGQEEGEGGEQQQPTKADVDFALQALESLPTVPRFDTTFTMAPKAVKEQVRAVVGALGSAGRDVAHLRKSYKL</sequence>
<dbReference type="Pfam" id="PF13181">
    <property type="entry name" value="TPR_8"/>
    <property type="match status" value="3"/>
</dbReference>
<dbReference type="InterPro" id="IPR011990">
    <property type="entry name" value="TPR-like_helical_dom_sf"/>
</dbReference>
<dbReference type="Pfam" id="PF13877">
    <property type="entry name" value="RPAP3_C"/>
    <property type="match status" value="1"/>
</dbReference>
<evidence type="ECO:0000259" key="7">
    <source>
        <dbReference type="Pfam" id="PF13877"/>
    </source>
</evidence>
<evidence type="ECO:0000313" key="9">
    <source>
        <dbReference type="Proteomes" id="UP000075714"/>
    </source>
</evidence>
<comment type="subcellular location">
    <subcellularLocation>
        <location evidence="1">Cytoplasm</location>
    </subcellularLocation>
</comment>
<evidence type="ECO:0000256" key="5">
    <source>
        <dbReference type="PROSITE-ProRule" id="PRU00339"/>
    </source>
</evidence>
<protein>
    <recommendedName>
        <fullName evidence="7">RNA-polymerase II-associated protein 3-like C-terminal domain-containing protein</fullName>
    </recommendedName>
</protein>